<gene>
    <name evidence="2" type="ORF">NS506_04705</name>
    <name evidence="3" type="ORF">NSK11_contig00041-0051</name>
</gene>
<dbReference type="OrthoDB" id="10005613at2"/>
<dbReference type="AlphaFoldDB" id="A0A0B8NDM5"/>
<evidence type="ECO:0000313" key="5">
    <source>
        <dbReference type="Proteomes" id="UP000180166"/>
    </source>
</evidence>
<keyword evidence="1" id="KW-0812">Transmembrane</keyword>
<keyword evidence="1" id="KW-0472">Membrane</keyword>
<dbReference type="KEGG" id="nsr:NS506_04705"/>
<dbReference type="RefSeq" id="WP_052086449.1">
    <property type="nucleotide sequence ID" value="NZ_AP017900.1"/>
</dbReference>
<name>A0A0B8NDM5_9NOCA</name>
<evidence type="ECO:0000313" key="2">
    <source>
        <dbReference type="EMBL" id="APA98751.1"/>
    </source>
</evidence>
<evidence type="ECO:0000256" key="1">
    <source>
        <dbReference type="SAM" id="Phobius"/>
    </source>
</evidence>
<dbReference type="GeneID" id="93374742"/>
<protein>
    <submittedName>
        <fullName evidence="3">Membrane protein</fullName>
    </submittedName>
</protein>
<reference evidence="3 4" key="2">
    <citation type="journal article" date="2016" name="Genome Announc.">
        <title>Draft Genome Sequence of Erythromycin- and Oxytetracycline-Sensitive Nocardia seriolae Strain U-1 (NBRC 110359).</title>
        <authorList>
            <person name="Imajoh M."/>
            <person name="Sukeda M."/>
            <person name="Shimizu M."/>
            <person name="Yamane J."/>
            <person name="Ohnishi K."/>
            <person name="Oshima S."/>
        </authorList>
    </citation>
    <scope>NUCLEOTIDE SEQUENCE [LARGE SCALE GENOMIC DNA]</scope>
    <source>
        <strain evidence="3 4">U-1</strain>
    </source>
</reference>
<organism evidence="3 4">
    <name type="scientific">Nocardia seriolae</name>
    <dbReference type="NCBI Taxonomy" id="37332"/>
    <lineage>
        <taxon>Bacteria</taxon>
        <taxon>Bacillati</taxon>
        <taxon>Actinomycetota</taxon>
        <taxon>Actinomycetes</taxon>
        <taxon>Mycobacteriales</taxon>
        <taxon>Nocardiaceae</taxon>
        <taxon>Nocardia</taxon>
    </lineage>
</organism>
<dbReference type="EMBL" id="BBYQ01000041">
    <property type="protein sequence ID" value="GAP28740.1"/>
    <property type="molecule type" value="Genomic_DNA"/>
</dbReference>
<reference evidence="2 5" key="3">
    <citation type="submission" date="2016-10" db="EMBL/GenBank/DDBJ databases">
        <title>Genome sequence of Nocardia seriolae strain EM150506, isolated from Anguila japonica.</title>
        <authorList>
            <person name="Han H.-J."/>
        </authorList>
    </citation>
    <scope>NUCLEOTIDE SEQUENCE [LARGE SCALE GENOMIC DNA]</scope>
    <source>
        <strain evidence="2 5">EM150506</strain>
    </source>
</reference>
<evidence type="ECO:0000313" key="4">
    <source>
        <dbReference type="Proteomes" id="UP000037179"/>
    </source>
</evidence>
<feature type="transmembrane region" description="Helical" evidence="1">
    <location>
        <begin position="132"/>
        <end position="152"/>
    </location>
</feature>
<feature type="transmembrane region" description="Helical" evidence="1">
    <location>
        <begin position="98"/>
        <end position="120"/>
    </location>
</feature>
<feature type="transmembrane region" description="Helical" evidence="1">
    <location>
        <begin position="25"/>
        <end position="49"/>
    </location>
</feature>
<reference evidence="4" key="1">
    <citation type="submission" date="2015-07" db="EMBL/GenBank/DDBJ databases">
        <title>Nocardia seriolae U-1 whole genome shotgun sequence.</title>
        <authorList>
            <person name="Imajoh M."/>
            <person name="Fukumoto Y."/>
            <person name="Sukeda M."/>
            <person name="Yamane J."/>
            <person name="Yamasaki K."/>
            <person name="Shimizu M."/>
            <person name="Ohnishi K."/>
            <person name="Oshima S."/>
        </authorList>
    </citation>
    <scope>NUCLEOTIDE SEQUENCE [LARGE SCALE GENOMIC DNA]</scope>
    <source>
        <strain evidence="4">U-1</strain>
    </source>
</reference>
<sequence length="157" mass="17051">MTEAETPAPDSRGVWQATREWRHRLAILLAIPGALAWGGEAVVELGTSIEPKFQDLRYLGSMTAAEVLTVAWMSFALVAILLALVAILLAFQLRLGRILLIVACVLVLLGQAVSITLALIPIDAFYYEPPPSIAFSLPLTVFPLVTIVLLLGRQEEC</sequence>
<dbReference type="Proteomes" id="UP000180166">
    <property type="component" value="Chromosome"/>
</dbReference>
<accession>A0A0B8NDM5</accession>
<feature type="transmembrane region" description="Helical" evidence="1">
    <location>
        <begin position="69"/>
        <end position="91"/>
    </location>
</feature>
<dbReference type="EMBL" id="CP017839">
    <property type="protein sequence ID" value="APA98751.1"/>
    <property type="molecule type" value="Genomic_DNA"/>
</dbReference>
<keyword evidence="1" id="KW-1133">Transmembrane helix</keyword>
<keyword evidence="4" id="KW-1185">Reference proteome</keyword>
<dbReference type="Proteomes" id="UP000037179">
    <property type="component" value="Unassembled WGS sequence"/>
</dbReference>
<evidence type="ECO:0000313" key="3">
    <source>
        <dbReference type="EMBL" id="GAP28740.1"/>
    </source>
</evidence>
<proteinExistence type="predicted"/>